<dbReference type="SUPFAM" id="SSF46626">
    <property type="entry name" value="Cytochrome c"/>
    <property type="match status" value="1"/>
</dbReference>
<accession>A0A484H9B9</accession>
<feature type="domain" description="Cytochrome C Planctomycete-type" evidence="1">
    <location>
        <begin position="41"/>
        <end position="100"/>
    </location>
</feature>
<evidence type="ECO:0000259" key="1">
    <source>
        <dbReference type="Pfam" id="PF07635"/>
    </source>
</evidence>
<name>A0A484H9B9_9ZZZZ</name>
<dbReference type="InterPro" id="IPR036909">
    <property type="entry name" value="Cyt_c-like_dom_sf"/>
</dbReference>
<proteinExistence type="predicted"/>
<dbReference type="GO" id="GO:0009055">
    <property type="term" value="F:electron transfer activity"/>
    <property type="evidence" value="ECO:0007669"/>
    <property type="project" value="InterPro"/>
</dbReference>
<dbReference type="GO" id="GO:0020037">
    <property type="term" value="F:heme binding"/>
    <property type="evidence" value="ECO:0007669"/>
    <property type="project" value="InterPro"/>
</dbReference>
<sequence>MTLLSDFLMPYVVATIMLVTPALAEPVRFSDDVKPILKLRCVECHQPGSEGYASSGLDLRTYEGLMKGTKYGPVVIPGNAMLSNLNALVEGRTNPRLLMPHKGKKLTSCEIDILRRWVNHGAPNN</sequence>
<dbReference type="PANTHER" id="PTHR35889:SF3">
    <property type="entry name" value="F-BOX DOMAIN-CONTAINING PROTEIN"/>
    <property type="match status" value="1"/>
</dbReference>
<evidence type="ECO:0000313" key="2">
    <source>
        <dbReference type="EMBL" id="VBB69433.1"/>
    </source>
</evidence>
<dbReference type="Pfam" id="PF07635">
    <property type="entry name" value="PSCyt1"/>
    <property type="match status" value="1"/>
</dbReference>
<dbReference type="InterPro" id="IPR011429">
    <property type="entry name" value="Cyt_c_Planctomycete-type"/>
</dbReference>
<reference evidence="2" key="1">
    <citation type="submission" date="2018-10" db="EMBL/GenBank/DDBJ databases">
        <authorList>
            <person name="Gruber-Vodicka H."/>
            <person name="Jaeckle O."/>
        </authorList>
    </citation>
    <scope>NUCLEOTIDE SEQUENCE</scope>
</reference>
<dbReference type="PANTHER" id="PTHR35889">
    <property type="entry name" value="CYCLOINULO-OLIGOSACCHARIDE FRUCTANOTRANSFERASE-RELATED"/>
    <property type="match status" value="1"/>
</dbReference>
<organism evidence="2">
    <name type="scientific">invertebrate metagenome</name>
    <dbReference type="NCBI Taxonomy" id="1711999"/>
    <lineage>
        <taxon>unclassified sequences</taxon>
        <taxon>metagenomes</taxon>
        <taxon>organismal metagenomes</taxon>
    </lineage>
</organism>
<gene>
    <name evidence="2" type="ORF">RIEGSTA812A_PEG_906</name>
</gene>
<dbReference type="AlphaFoldDB" id="A0A484H9B9"/>
<dbReference type="EMBL" id="LR026963">
    <property type="protein sequence ID" value="VBB69433.1"/>
    <property type="molecule type" value="Genomic_DNA"/>
</dbReference>
<protein>
    <recommendedName>
        <fullName evidence="1">Cytochrome C Planctomycete-type domain-containing protein</fullName>
    </recommendedName>
</protein>